<name>A0AAV3ZAG5_9GAST</name>
<dbReference type="Proteomes" id="UP000735302">
    <property type="component" value="Unassembled WGS sequence"/>
</dbReference>
<reference evidence="2 3" key="1">
    <citation type="journal article" date="2021" name="Elife">
        <title>Chloroplast acquisition without the gene transfer in kleptoplastic sea slugs, Plakobranchus ocellatus.</title>
        <authorList>
            <person name="Maeda T."/>
            <person name="Takahashi S."/>
            <person name="Yoshida T."/>
            <person name="Shimamura S."/>
            <person name="Takaki Y."/>
            <person name="Nagai Y."/>
            <person name="Toyoda A."/>
            <person name="Suzuki Y."/>
            <person name="Arimoto A."/>
            <person name="Ishii H."/>
            <person name="Satoh N."/>
            <person name="Nishiyama T."/>
            <person name="Hasebe M."/>
            <person name="Maruyama T."/>
            <person name="Minagawa J."/>
            <person name="Obokata J."/>
            <person name="Shigenobu S."/>
        </authorList>
    </citation>
    <scope>NUCLEOTIDE SEQUENCE [LARGE SCALE GENOMIC DNA]</scope>
</reference>
<feature type="compositionally biased region" description="Basic and acidic residues" evidence="1">
    <location>
        <begin position="1250"/>
        <end position="1293"/>
    </location>
</feature>
<feature type="compositionally biased region" description="Basic and acidic residues" evidence="1">
    <location>
        <begin position="1300"/>
        <end position="1316"/>
    </location>
</feature>
<feature type="compositionally biased region" description="Basic and acidic residues" evidence="1">
    <location>
        <begin position="366"/>
        <end position="383"/>
    </location>
</feature>
<evidence type="ECO:0000313" key="2">
    <source>
        <dbReference type="EMBL" id="GFN92925.1"/>
    </source>
</evidence>
<feature type="region of interest" description="Disordered" evidence="1">
    <location>
        <begin position="622"/>
        <end position="858"/>
    </location>
</feature>
<organism evidence="2 3">
    <name type="scientific">Plakobranchus ocellatus</name>
    <dbReference type="NCBI Taxonomy" id="259542"/>
    <lineage>
        <taxon>Eukaryota</taxon>
        <taxon>Metazoa</taxon>
        <taxon>Spiralia</taxon>
        <taxon>Lophotrochozoa</taxon>
        <taxon>Mollusca</taxon>
        <taxon>Gastropoda</taxon>
        <taxon>Heterobranchia</taxon>
        <taxon>Euthyneura</taxon>
        <taxon>Panpulmonata</taxon>
        <taxon>Sacoglossa</taxon>
        <taxon>Placobranchoidea</taxon>
        <taxon>Plakobranchidae</taxon>
        <taxon>Plakobranchus</taxon>
    </lineage>
</organism>
<feature type="compositionally biased region" description="Polar residues" evidence="1">
    <location>
        <begin position="946"/>
        <end position="959"/>
    </location>
</feature>
<feature type="compositionally biased region" description="Polar residues" evidence="1">
    <location>
        <begin position="891"/>
        <end position="908"/>
    </location>
</feature>
<keyword evidence="3" id="KW-1185">Reference proteome</keyword>
<feature type="compositionally biased region" description="Polar residues" evidence="1">
    <location>
        <begin position="793"/>
        <end position="802"/>
    </location>
</feature>
<evidence type="ECO:0000313" key="3">
    <source>
        <dbReference type="Proteomes" id="UP000735302"/>
    </source>
</evidence>
<feature type="compositionally biased region" description="Basic and acidic residues" evidence="1">
    <location>
        <begin position="709"/>
        <end position="737"/>
    </location>
</feature>
<feature type="compositionally biased region" description="Basic and acidic residues" evidence="1">
    <location>
        <begin position="809"/>
        <end position="833"/>
    </location>
</feature>
<feature type="compositionally biased region" description="Acidic residues" evidence="1">
    <location>
        <begin position="1061"/>
        <end position="1071"/>
    </location>
</feature>
<comment type="caution">
    <text evidence="2">The sequence shown here is derived from an EMBL/GenBank/DDBJ whole genome shotgun (WGS) entry which is preliminary data.</text>
</comment>
<dbReference type="EMBL" id="BLXT01002301">
    <property type="protein sequence ID" value="GFN92925.1"/>
    <property type="molecule type" value="Genomic_DNA"/>
</dbReference>
<dbReference type="PANTHER" id="PTHR36130:SF1">
    <property type="entry name" value="RIKEN CDNA 4933430I17 GENE"/>
    <property type="match status" value="1"/>
</dbReference>
<feature type="compositionally biased region" description="Basic and acidic residues" evidence="1">
    <location>
        <begin position="960"/>
        <end position="976"/>
    </location>
</feature>
<feature type="compositionally biased region" description="Basic and acidic residues" evidence="1">
    <location>
        <begin position="748"/>
        <end position="766"/>
    </location>
</feature>
<feature type="region of interest" description="Disordered" evidence="1">
    <location>
        <begin position="877"/>
        <end position="979"/>
    </location>
</feature>
<feature type="region of interest" description="Disordered" evidence="1">
    <location>
        <begin position="352"/>
        <end position="388"/>
    </location>
</feature>
<gene>
    <name evidence="2" type="ORF">PoB_001943100</name>
</gene>
<accession>A0AAV3ZAG5</accession>
<protein>
    <submittedName>
        <fullName evidence="2">Endophilin-b1</fullName>
    </submittedName>
</protein>
<dbReference type="PANTHER" id="PTHR36130">
    <property type="entry name" value="RIKEN CDNA 4933430I17 GENE"/>
    <property type="match status" value="1"/>
</dbReference>
<feature type="compositionally biased region" description="Polar residues" evidence="1">
    <location>
        <begin position="689"/>
        <end position="700"/>
    </location>
</feature>
<feature type="compositionally biased region" description="Polar residues" evidence="1">
    <location>
        <begin position="1382"/>
        <end position="1391"/>
    </location>
</feature>
<evidence type="ECO:0000256" key="1">
    <source>
        <dbReference type="SAM" id="MobiDB-lite"/>
    </source>
</evidence>
<feature type="compositionally biased region" description="Basic and acidic residues" evidence="1">
    <location>
        <begin position="1143"/>
        <end position="1169"/>
    </location>
</feature>
<feature type="compositionally biased region" description="Polar residues" evidence="1">
    <location>
        <begin position="1176"/>
        <end position="1220"/>
    </location>
</feature>
<sequence>MDNSTCGVLCQHPGCWATRRRQARGLTRSLPPLKFNEDSSDDEIQLPTQSVCNLLEDYGESPHDRYPLSTGGRPSHTVEAPTNVAIFSPQSLNSSLKLEAPHNTTASLLSKPTRSTKRPVKRNPRLRLVEVQEVFDRDDLRAQWDETFVTKQYYVWMPNPVKRRRQLPHGYKECTGISTAQTNPVFVKDLTECMIPEEIEQKREGTILFDEWPVLKKKQPRTKSPSKTPRTLRESQEAILDSTIDRDGVNELLALPKDTLMKVLEHTKKSDFTTPGRLQAIVQHVAQDDERARLALGARNSFKHKQLLASDKRAGRHQVAGPERLQYYDQSSTKPVYQLDTNADEDHGIIDRLSSINTPVRKKKHQPLEDERGQLDERARPESEADSVETFPRYAHPLPGIREPMAHPKPAVLTQRILHYRGKVPSISLGLPELPSGIKTTKAFNYKRQDLDFSLVPVITPPSSYRSSEGAAFSEHGTTLKVNVSSTMPGMPESQYRDDDMHAIHRVSPALSTNVPVPPAGTPATFAHGSPTKSAPAAPASHLQQQYSWDTTRVTINWSQSALPPSRGEARGDSAQIARMIVTPQGDGEGGLERDATFGEERALDTINETAREGVAVEGAVEELTPMKGDQGQEIAQKREREAAAPTKAPTLHLETSTLKRIGAGESPRQKSARSVESCPSPEQWPLISESSFENIQRPSVSEPALSARSDRRRPISRDNRRDLAARRAMDDNKMKTESPAPPPPSPEPKDHSGEARARKDLRSRDSLTMAPLFEVAELDEGSPVREGYSQPGKHTNQSSRTVGHMHSKKIEVTVPAEREDIAKEEDKEEKGGEMISQMTVMHVIPKGRGKGERRAGEMERVQETFLNVDIPAEDVSSLKAEHGSSHQEDISSNDTVVKSQTTGSEASATPRAKTSILEMVAEPDAEQNGMEREQTEKSLEAPGEASNQEFDKNTSVQSARDKGTLEMPNSHRDLLDVSTESPELLCDSARFISHEQVSPVEGENGDGGLDSSHRFELGGLEGLEEEEDALNLTKTVERKESLLGNLTRRLDKDSSTLCSEDGENRDEESVNDYGRSEVSGYAAETKSRDEVSDAQPPGVFFFQGSSPSESSHETQGQEEAITDTASKDKTEEEDFVRAAGDSAEKSVVGEKVTEAIDTAHAEETKENSEEISAEESLNQNEVSSAVKTSQESSSDTDNLVQIQANNGQSVIGTENQYSSKDGEEIANEQTTSGKENESKETTEETTSEEVSRGNEEQIHGEATQDDKSINNPENKEINEIEQYKELLSHQEAIEQNVENDDKQEAIGTGEIEKDAQETIGTVEIEKEKEDTNEKEATDIAEADKDIINNQDLLKMDAEGNVPKTDTKEDELVESAEVTEANGHNPNDSSV</sequence>
<feature type="region of interest" description="Disordered" evidence="1">
    <location>
        <begin position="1350"/>
        <end position="1391"/>
    </location>
</feature>
<dbReference type="InterPro" id="IPR029134">
    <property type="entry name" value="DUF4647"/>
</dbReference>
<feature type="compositionally biased region" description="Basic and acidic residues" evidence="1">
    <location>
        <begin position="880"/>
        <end position="890"/>
    </location>
</feature>
<feature type="compositionally biased region" description="Basic and acidic residues" evidence="1">
    <location>
        <begin position="930"/>
        <end position="940"/>
    </location>
</feature>
<proteinExistence type="predicted"/>
<feature type="region of interest" description="Disordered" evidence="1">
    <location>
        <begin position="1041"/>
        <end position="1316"/>
    </location>
</feature>